<dbReference type="CDD" id="cd02440">
    <property type="entry name" value="AdoMet_MTases"/>
    <property type="match status" value="1"/>
</dbReference>
<keyword evidence="2" id="KW-0489">Methyltransferase</keyword>
<name>A0A7W9LZX9_9PSEU</name>
<dbReference type="Gene3D" id="3.40.50.150">
    <property type="entry name" value="Vaccinia Virus protein VP39"/>
    <property type="match status" value="1"/>
</dbReference>
<reference evidence="2 3" key="1">
    <citation type="submission" date="2020-08" db="EMBL/GenBank/DDBJ databases">
        <title>Sequencing the genomes of 1000 actinobacteria strains.</title>
        <authorList>
            <person name="Klenk H.-P."/>
        </authorList>
    </citation>
    <scope>NUCLEOTIDE SEQUENCE [LARGE SCALE GENOMIC DNA]</scope>
    <source>
        <strain evidence="2 3">DSM 45486</strain>
    </source>
</reference>
<dbReference type="RefSeq" id="WP_184919058.1">
    <property type="nucleotide sequence ID" value="NZ_JACHMO010000001.1"/>
</dbReference>
<dbReference type="Pfam" id="PF08241">
    <property type="entry name" value="Methyltransf_11"/>
    <property type="match status" value="1"/>
</dbReference>
<organism evidence="2 3">
    <name type="scientific">Saccharothrix ecbatanensis</name>
    <dbReference type="NCBI Taxonomy" id="1105145"/>
    <lineage>
        <taxon>Bacteria</taxon>
        <taxon>Bacillati</taxon>
        <taxon>Actinomycetota</taxon>
        <taxon>Actinomycetes</taxon>
        <taxon>Pseudonocardiales</taxon>
        <taxon>Pseudonocardiaceae</taxon>
        <taxon>Saccharothrix</taxon>
    </lineage>
</organism>
<comment type="caution">
    <text evidence="2">The sequence shown here is derived from an EMBL/GenBank/DDBJ whole genome shotgun (WGS) entry which is preliminary data.</text>
</comment>
<feature type="domain" description="Methyltransferase type 11" evidence="1">
    <location>
        <begin position="60"/>
        <end position="158"/>
    </location>
</feature>
<evidence type="ECO:0000259" key="1">
    <source>
        <dbReference type="Pfam" id="PF08241"/>
    </source>
</evidence>
<evidence type="ECO:0000313" key="3">
    <source>
        <dbReference type="Proteomes" id="UP000552097"/>
    </source>
</evidence>
<dbReference type="InterPro" id="IPR029063">
    <property type="entry name" value="SAM-dependent_MTases_sf"/>
</dbReference>
<evidence type="ECO:0000313" key="2">
    <source>
        <dbReference type="EMBL" id="MBB5802390.1"/>
    </source>
</evidence>
<protein>
    <submittedName>
        <fullName evidence="2">SAM-dependent methyltransferase</fullName>
    </submittedName>
</protein>
<sequence>MTNEAAQVQVDPSNAEQFRAWEGDEGAYWVSRAERIDDGVARYHHRLLDAAAIDPADNVLDIGCGGGQTTRDAARRATTGSALGVDLSSRMVDLATRVAEREHVPNVTFLQADAQVHPFPEGHFDVTISRHGVMFFGDPHAAFTNLARATRPGGRLVLLTWQPHERNEWLTVFRTVLAAGRDLPPPPPPTPGSLKDPDQARELLTSAGFTDVRLTGLTEPMYFGPDPDDACGFVRGQFAGMLDGLDPATRARAVDALRADMADHHTDAGVHYDSAAWLVEARR</sequence>
<accession>A0A7W9LZX9</accession>
<dbReference type="GO" id="GO:0008757">
    <property type="term" value="F:S-adenosylmethionine-dependent methyltransferase activity"/>
    <property type="evidence" value="ECO:0007669"/>
    <property type="project" value="InterPro"/>
</dbReference>
<proteinExistence type="predicted"/>
<gene>
    <name evidence="2" type="ORF">F4560_002158</name>
</gene>
<dbReference type="EMBL" id="JACHMO010000001">
    <property type="protein sequence ID" value="MBB5802390.1"/>
    <property type="molecule type" value="Genomic_DNA"/>
</dbReference>
<dbReference type="Proteomes" id="UP000552097">
    <property type="component" value="Unassembled WGS sequence"/>
</dbReference>
<dbReference type="PANTHER" id="PTHR43591">
    <property type="entry name" value="METHYLTRANSFERASE"/>
    <property type="match status" value="1"/>
</dbReference>
<dbReference type="AlphaFoldDB" id="A0A7W9LZX9"/>
<dbReference type="PANTHER" id="PTHR43591:SF24">
    <property type="entry name" value="2-METHOXY-6-POLYPRENYL-1,4-BENZOQUINOL METHYLASE, MITOCHONDRIAL"/>
    <property type="match status" value="1"/>
</dbReference>
<keyword evidence="2" id="KW-0808">Transferase</keyword>
<dbReference type="GO" id="GO:0032259">
    <property type="term" value="P:methylation"/>
    <property type="evidence" value="ECO:0007669"/>
    <property type="project" value="UniProtKB-KW"/>
</dbReference>
<keyword evidence="3" id="KW-1185">Reference proteome</keyword>
<dbReference type="SUPFAM" id="SSF53335">
    <property type="entry name" value="S-adenosyl-L-methionine-dependent methyltransferases"/>
    <property type="match status" value="1"/>
</dbReference>
<dbReference type="InterPro" id="IPR013216">
    <property type="entry name" value="Methyltransf_11"/>
</dbReference>